<dbReference type="KEGG" id="oxy:HCG48_08445"/>
<dbReference type="Pfam" id="PF07589">
    <property type="entry name" value="PEP-CTERM"/>
    <property type="match status" value="1"/>
</dbReference>
<proteinExistence type="predicted"/>
<sequence>MKSQLFTNGLKTGTVALGLLCLTAQGASANPLNGVVFNVFLECINDGVVLQRDDARVNEYNWQYAIDATNDGSGGSQFEMFGMGVRETQDSIWVVLNGNTPLTGVFDSDAADDNIGWGDLFFNLNPTTDFQTASSEGSLYGVRFAGTNDSGVSEVGLYRNVTAQSVTGSNHGYASLDAYHDAIASADLGDMDADGYLDNGQQYYRGGSSLNTIASGTPLSGINWLSDEDLADGHFDRSLFGGSETIAFSFSKSSVFGEPEAPTQSVPEPSSLIGLAFLGLSAFGVKRHKKQSSNW</sequence>
<evidence type="ECO:0000259" key="2">
    <source>
        <dbReference type="Pfam" id="PF07589"/>
    </source>
</evidence>
<dbReference type="NCBIfam" id="NF041930">
    <property type="entry name" value="Xrt_dep_XDD3"/>
    <property type="match status" value="1"/>
</dbReference>
<dbReference type="Proteomes" id="UP000500857">
    <property type="component" value="Chromosome"/>
</dbReference>
<feature type="domain" description="Ice-binding protein C-terminal" evidence="2">
    <location>
        <begin position="265"/>
        <end position="287"/>
    </location>
</feature>
<feature type="chain" id="PRO_5026174251" evidence="1">
    <location>
        <begin position="30"/>
        <end position="295"/>
    </location>
</feature>
<reference evidence="3 4" key="1">
    <citation type="submission" date="2020-04" db="EMBL/GenBank/DDBJ databases">
        <authorList>
            <person name="Basu S."/>
            <person name="Maruthanayagam V."/>
            <person name="Chakraborty S."/>
            <person name="Pramanik A."/>
            <person name="Mukherjee J."/>
            <person name="Brink B."/>
        </authorList>
    </citation>
    <scope>NUCLEOTIDE SEQUENCE [LARGE SCALE GENOMIC DNA]</scope>
    <source>
        <strain evidence="3 4">AP17</strain>
    </source>
</reference>
<name>A0A6H1TVF3_9CYAN</name>
<evidence type="ECO:0000313" key="4">
    <source>
        <dbReference type="Proteomes" id="UP000500857"/>
    </source>
</evidence>
<keyword evidence="1" id="KW-0732">Signal</keyword>
<gene>
    <name evidence="3" type="ORF">HCG48_08445</name>
</gene>
<evidence type="ECO:0000313" key="3">
    <source>
        <dbReference type="EMBL" id="QIZ70604.1"/>
    </source>
</evidence>
<dbReference type="NCBIfam" id="TIGR02595">
    <property type="entry name" value="PEP_CTERM"/>
    <property type="match status" value="1"/>
</dbReference>
<dbReference type="RefSeq" id="WP_168568759.1">
    <property type="nucleotide sequence ID" value="NZ_CP051167.1"/>
</dbReference>
<organism evidence="3 4">
    <name type="scientific">Oxynema aestuarii AP17</name>
    <dbReference type="NCBI Taxonomy" id="2064643"/>
    <lineage>
        <taxon>Bacteria</taxon>
        <taxon>Bacillati</taxon>
        <taxon>Cyanobacteriota</taxon>
        <taxon>Cyanophyceae</taxon>
        <taxon>Oscillatoriophycideae</taxon>
        <taxon>Oscillatoriales</taxon>
        <taxon>Oscillatoriaceae</taxon>
        <taxon>Oxynema</taxon>
        <taxon>Oxynema aestuarii</taxon>
    </lineage>
</organism>
<dbReference type="InterPro" id="IPR013424">
    <property type="entry name" value="Ice-binding_C"/>
</dbReference>
<evidence type="ECO:0000256" key="1">
    <source>
        <dbReference type="SAM" id="SignalP"/>
    </source>
</evidence>
<feature type="signal peptide" evidence="1">
    <location>
        <begin position="1"/>
        <end position="29"/>
    </location>
</feature>
<dbReference type="AlphaFoldDB" id="A0A6H1TVF3"/>
<dbReference type="EMBL" id="CP051167">
    <property type="protein sequence ID" value="QIZ70604.1"/>
    <property type="molecule type" value="Genomic_DNA"/>
</dbReference>
<accession>A0A6H1TVF3</accession>
<keyword evidence="4" id="KW-1185">Reference proteome</keyword>
<protein>
    <submittedName>
        <fullName evidence="3">PEP-CTERM sorting domain-containing protein</fullName>
    </submittedName>
</protein>